<feature type="transmembrane region" description="Helical" evidence="1">
    <location>
        <begin position="104"/>
        <end position="125"/>
    </location>
</feature>
<feature type="transmembrane region" description="Helical" evidence="1">
    <location>
        <begin position="7"/>
        <end position="25"/>
    </location>
</feature>
<comment type="caution">
    <text evidence="2">The sequence shown here is derived from an EMBL/GenBank/DDBJ whole genome shotgun (WGS) entry which is preliminary data.</text>
</comment>
<organism evidence="2 3">
    <name type="scientific">candidate division WWE3 bacterium RIFOXYA2_FULL_46_9</name>
    <dbReference type="NCBI Taxonomy" id="1802636"/>
    <lineage>
        <taxon>Bacteria</taxon>
        <taxon>Katanobacteria</taxon>
    </lineage>
</organism>
<dbReference type="EMBL" id="MEVT01000008">
    <property type="protein sequence ID" value="OGC63217.1"/>
    <property type="molecule type" value="Genomic_DNA"/>
</dbReference>
<proteinExistence type="predicted"/>
<feature type="transmembrane region" description="Helical" evidence="1">
    <location>
        <begin position="66"/>
        <end position="92"/>
    </location>
</feature>
<keyword evidence="1" id="KW-0472">Membrane</keyword>
<gene>
    <name evidence="2" type="ORF">A2264_00820</name>
</gene>
<feature type="transmembrane region" description="Helical" evidence="1">
    <location>
        <begin position="37"/>
        <end position="59"/>
    </location>
</feature>
<accession>A0A1F4W1C0</accession>
<keyword evidence="1" id="KW-1133">Transmembrane helix</keyword>
<evidence type="ECO:0000313" key="2">
    <source>
        <dbReference type="EMBL" id="OGC63217.1"/>
    </source>
</evidence>
<name>A0A1F4W1C0_UNCKA</name>
<dbReference type="AlphaFoldDB" id="A0A1F4W1C0"/>
<evidence type="ECO:0000313" key="3">
    <source>
        <dbReference type="Proteomes" id="UP000176614"/>
    </source>
</evidence>
<dbReference type="Proteomes" id="UP000176614">
    <property type="component" value="Unassembled WGS sequence"/>
</dbReference>
<reference evidence="2 3" key="1">
    <citation type="journal article" date="2016" name="Nat. Commun.">
        <title>Thousands of microbial genomes shed light on interconnected biogeochemical processes in an aquifer system.</title>
        <authorList>
            <person name="Anantharaman K."/>
            <person name="Brown C.T."/>
            <person name="Hug L.A."/>
            <person name="Sharon I."/>
            <person name="Castelle C.J."/>
            <person name="Probst A.J."/>
            <person name="Thomas B.C."/>
            <person name="Singh A."/>
            <person name="Wilkins M.J."/>
            <person name="Karaoz U."/>
            <person name="Brodie E.L."/>
            <person name="Williams K.H."/>
            <person name="Hubbard S.S."/>
            <person name="Banfield J.F."/>
        </authorList>
    </citation>
    <scope>NUCLEOTIDE SEQUENCE [LARGE SCALE GENOMIC DNA]</scope>
</reference>
<evidence type="ECO:0000256" key="1">
    <source>
        <dbReference type="SAM" id="Phobius"/>
    </source>
</evidence>
<protein>
    <submittedName>
        <fullName evidence="2">Uncharacterized protein</fullName>
    </submittedName>
</protein>
<keyword evidence="1" id="KW-0812">Transmembrane</keyword>
<sequence>MKAIRGIIFVSFLVMAGVMIMWSLMSSEDFSNLARKLGSFGCAIVFSGMITLPIVAGFARIFKDSPLLAVMLIAVWILALIGIMASTLPSVIEALKLTPGESDWMFPGIILGVCFSGVGQMIKLYRLL</sequence>